<protein>
    <submittedName>
        <fullName evidence="1">Uncharacterized protein</fullName>
    </submittedName>
</protein>
<dbReference type="STRING" id="313595.P700755_001317"/>
<name>K4IS00_PSYTT</name>
<gene>
    <name evidence="1" type="ordered locus">P700755_001317</name>
</gene>
<dbReference type="EMBL" id="CP003879">
    <property type="protein sequence ID" value="AFU68250.1"/>
    <property type="molecule type" value="Genomic_DNA"/>
</dbReference>
<dbReference type="HOGENOM" id="CLU_3331971_0_0_10"/>
<proteinExistence type="predicted"/>
<evidence type="ECO:0000313" key="2">
    <source>
        <dbReference type="Proteomes" id="UP000008514"/>
    </source>
</evidence>
<evidence type="ECO:0000313" key="1">
    <source>
        <dbReference type="EMBL" id="AFU68250.1"/>
    </source>
</evidence>
<accession>K4IS00</accession>
<sequence length="38" mass="4187">MKSKITSIALATVIIFDEKQAKKACAEFVSVKRFIASL</sequence>
<reference evidence="1" key="2">
    <citation type="submission" date="2012-09" db="EMBL/GenBank/DDBJ databases">
        <title>The complete sequence of Psychroflexus torquis an extreme psychrophile from sea-ice that is stimulated by light.</title>
        <authorList>
            <person name="Feng S."/>
            <person name="Powell S.M."/>
            <person name="Bowman J.P."/>
        </authorList>
    </citation>
    <scope>NUCLEOTIDE SEQUENCE [LARGE SCALE GENOMIC DNA]</scope>
    <source>
        <strain evidence="1">ATCC 700755</strain>
    </source>
</reference>
<dbReference type="KEGG" id="ptq:P700755_001317"/>
<reference evidence="1" key="1">
    <citation type="submission" date="2006-03" db="EMBL/GenBank/DDBJ databases">
        <authorList>
            <person name="Bowman J."/>
            <person name="Ferriera S."/>
            <person name="Johnson J."/>
            <person name="Kravitz S."/>
            <person name="Halpern A."/>
            <person name="Remington K."/>
            <person name="Beeson K."/>
            <person name="Tran B."/>
            <person name="Rogers Y.-H."/>
            <person name="Friedman R."/>
            <person name="Venter J.C."/>
        </authorList>
    </citation>
    <scope>NUCLEOTIDE SEQUENCE [LARGE SCALE GENOMIC DNA]</scope>
    <source>
        <strain evidence="1">ATCC 700755</strain>
    </source>
</reference>
<dbReference type="Proteomes" id="UP000008514">
    <property type="component" value="Chromosome"/>
</dbReference>
<organism evidence="1 2">
    <name type="scientific">Psychroflexus torquis (strain ATCC 700755 / CIP 106069 / ACAM 623)</name>
    <dbReference type="NCBI Taxonomy" id="313595"/>
    <lineage>
        <taxon>Bacteria</taxon>
        <taxon>Pseudomonadati</taxon>
        <taxon>Bacteroidota</taxon>
        <taxon>Flavobacteriia</taxon>
        <taxon>Flavobacteriales</taxon>
        <taxon>Flavobacteriaceae</taxon>
        <taxon>Psychroflexus</taxon>
    </lineage>
</organism>
<dbReference type="AlphaFoldDB" id="K4IS00"/>
<keyword evidence="2" id="KW-1185">Reference proteome</keyword>